<dbReference type="Pfam" id="PF09179">
    <property type="entry name" value="TilS"/>
    <property type="match status" value="1"/>
</dbReference>
<dbReference type="NCBIfam" id="TIGR02432">
    <property type="entry name" value="lysidine_TilS_N"/>
    <property type="match status" value="1"/>
</dbReference>
<evidence type="ECO:0000256" key="2">
    <source>
        <dbReference type="ARBA" id="ARBA00022490"/>
    </source>
</evidence>
<accession>A0ABT3DRS5</accession>
<keyword evidence="11" id="KW-1185">Reference proteome</keyword>
<proteinExistence type="inferred from homology"/>
<dbReference type="InterPro" id="IPR012094">
    <property type="entry name" value="tRNA_Ile_lys_synt"/>
</dbReference>
<evidence type="ECO:0000256" key="6">
    <source>
        <dbReference type="ARBA" id="ARBA00022840"/>
    </source>
</evidence>
<evidence type="ECO:0000256" key="7">
    <source>
        <dbReference type="ARBA" id="ARBA00048539"/>
    </source>
</evidence>
<dbReference type="InterPro" id="IPR011063">
    <property type="entry name" value="TilS/TtcA_N"/>
</dbReference>
<dbReference type="HAMAP" id="MF_01161">
    <property type="entry name" value="tRNA_Ile_lys_synt"/>
    <property type="match status" value="1"/>
</dbReference>
<dbReference type="PANTHER" id="PTHR43033:SF1">
    <property type="entry name" value="TRNA(ILE)-LYSIDINE SYNTHASE-RELATED"/>
    <property type="match status" value="1"/>
</dbReference>
<dbReference type="SMART" id="SM00977">
    <property type="entry name" value="TilS_C"/>
    <property type="match status" value="1"/>
</dbReference>
<comment type="subcellular location">
    <subcellularLocation>
        <location evidence="1 8">Cytoplasm</location>
    </subcellularLocation>
</comment>
<dbReference type="InterPro" id="IPR012796">
    <property type="entry name" value="Lysidine-tRNA-synth_C"/>
</dbReference>
<dbReference type="CDD" id="cd01992">
    <property type="entry name" value="TilS_N"/>
    <property type="match status" value="1"/>
</dbReference>
<feature type="domain" description="Lysidine-tRNA(Ile) synthetase C-terminal" evidence="9">
    <location>
        <begin position="378"/>
        <end position="444"/>
    </location>
</feature>
<dbReference type="EMBL" id="JANFWR010000004">
    <property type="protein sequence ID" value="MCW0398199.1"/>
    <property type="molecule type" value="Genomic_DNA"/>
</dbReference>
<evidence type="ECO:0000256" key="1">
    <source>
        <dbReference type="ARBA" id="ARBA00004496"/>
    </source>
</evidence>
<dbReference type="InterPro" id="IPR015262">
    <property type="entry name" value="tRNA_Ile_lys_synt_subst-bd"/>
</dbReference>
<evidence type="ECO:0000256" key="8">
    <source>
        <dbReference type="HAMAP-Rule" id="MF_01161"/>
    </source>
</evidence>
<keyword evidence="3 8" id="KW-0436">Ligase</keyword>
<dbReference type="SUPFAM" id="SSF56037">
    <property type="entry name" value="PheT/TilS domain"/>
    <property type="match status" value="1"/>
</dbReference>
<evidence type="ECO:0000256" key="5">
    <source>
        <dbReference type="ARBA" id="ARBA00022741"/>
    </source>
</evidence>
<comment type="caution">
    <text evidence="10">The sequence shown here is derived from an EMBL/GenBank/DDBJ whole genome shotgun (WGS) entry which is preliminary data.</text>
</comment>
<comment type="similarity">
    <text evidence="8">Belongs to the tRNA(Ile)-lysidine synthase family.</text>
</comment>
<keyword evidence="6 8" id="KW-0067">ATP-binding</keyword>
<dbReference type="Gene3D" id="3.40.50.620">
    <property type="entry name" value="HUPs"/>
    <property type="match status" value="1"/>
</dbReference>
<comment type="domain">
    <text evidence="8">The N-terminal region contains the highly conserved SGGXDS motif, predicted to be a P-loop motif involved in ATP binding.</text>
</comment>
<dbReference type="Gene3D" id="1.20.59.20">
    <property type="match status" value="1"/>
</dbReference>
<evidence type="ECO:0000256" key="4">
    <source>
        <dbReference type="ARBA" id="ARBA00022694"/>
    </source>
</evidence>
<dbReference type="NCBIfam" id="TIGR02433">
    <property type="entry name" value="lysidine_TilS_C"/>
    <property type="match status" value="1"/>
</dbReference>
<gene>
    <name evidence="8" type="primary">tilS</name>
    <name evidence="10" type="ORF">NB700_000755</name>
</gene>
<dbReference type="GO" id="GO:0032267">
    <property type="term" value="F:tRNA(Ile)-lysidine synthase activity"/>
    <property type="evidence" value="ECO:0007669"/>
    <property type="project" value="UniProtKB-EC"/>
</dbReference>
<comment type="function">
    <text evidence="8">Ligates lysine onto the cytidine present at position 34 of the AUA codon-specific tRNA(Ile) that contains the anticodon CAU, in an ATP-dependent manner. Cytidine is converted to lysidine, thus changing the amino acid specificity of the tRNA from methionine to isoleucine.</text>
</comment>
<evidence type="ECO:0000259" key="9">
    <source>
        <dbReference type="SMART" id="SM00977"/>
    </source>
</evidence>
<dbReference type="Pfam" id="PF11734">
    <property type="entry name" value="TilS_C"/>
    <property type="match status" value="1"/>
</dbReference>
<dbReference type="SUPFAM" id="SSF52402">
    <property type="entry name" value="Adenine nucleotide alpha hydrolases-like"/>
    <property type="match status" value="1"/>
</dbReference>
<evidence type="ECO:0000256" key="3">
    <source>
        <dbReference type="ARBA" id="ARBA00022598"/>
    </source>
</evidence>
<evidence type="ECO:0000313" key="11">
    <source>
        <dbReference type="Proteomes" id="UP001320843"/>
    </source>
</evidence>
<dbReference type="PANTHER" id="PTHR43033">
    <property type="entry name" value="TRNA(ILE)-LYSIDINE SYNTHASE-RELATED"/>
    <property type="match status" value="1"/>
</dbReference>
<keyword evidence="4 8" id="KW-0819">tRNA processing</keyword>
<keyword evidence="5 8" id="KW-0547">Nucleotide-binding</keyword>
<dbReference type="EC" id="6.3.4.19" evidence="8"/>
<keyword evidence="2 8" id="KW-0963">Cytoplasm</keyword>
<dbReference type="Proteomes" id="UP001320843">
    <property type="component" value="Unassembled WGS sequence"/>
</dbReference>
<dbReference type="Pfam" id="PF01171">
    <property type="entry name" value="ATP_bind_3"/>
    <property type="match status" value="1"/>
</dbReference>
<comment type="catalytic activity">
    <reaction evidence="7 8">
        <text>cytidine(34) in tRNA(Ile2) + L-lysine + ATP = lysidine(34) in tRNA(Ile2) + AMP + diphosphate + H(+)</text>
        <dbReference type="Rhea" id="RHEA:43744"/>
        <dbReference type="Rhea" id="RHEA-COMP:10625"/>
        <dbReference type="Rhea" id="RHEA-COMP:10670"/>
        <dbReference type="ChEBI" id="CHEBI:15378"/>
        <dbReference type="ChEBI" id="CHEBI:30616"/>
        <dbReference type="ChEBI" id="CHEBI:32551"/>
        <dbReference type="ChEBI" id="CHEBI:33019"/>
        <dbReference type="ChEBI" id="CHEBI:82748"/>
        <dbReference type="ChEBI" id="CHEBI:83665"/>
        <dbReference type="ChEBI" id="CHEBI:456215"/>
        <dbReference type="EC" id="6.3.4.19"/>
    </reaction>
</comment>
<sequence>MPRFALTCACVYSDAMPPHASTPPLSALAAALPDPAPAPLLLGLSGGLDSTVLLHLLAQQPSYRHAGLRALHVHHGLHADADAWAAQCAQLCAALAVPLQVVRVQVPRDSGDGLEAAARQARRHAFAQALQPGEWLALAQHRDDQAETFLLRALRASGPDGLAAMQALSDFAGSRLWRPLLAQPRSVLHAYAQQHSLQWIDDPSNADPGFDRNFLRLQVLPLLRQRWPHADAALVRSARLCADASALLEADDRTALDALQDAPGAPLPLAPLRALPAARRARVLRRWVAQAGLPPLPAAGLAAIERDLLQPRADASAQFAWHGACVRSWHDTLYAERDPAPWPADWQAQWDGRAPLALPDGRRLHLRADTTLAFDTPLLVRARRGGERLLLPGRTQSQALKHLLQTQALPPWQRMRLPLLFDATQLLAAGPDLLAAPLHDWLQAHAARLELDALPAPAPASH</sequence>
<dbReference type="InterPro" id="IPR014729">
    <property type="entry name" value="Rossmann-like_a/b/a_fold"/>
</dbReference>
<protein>
    <recommendedName>
        <fullName evidence="8">tRNA(Ile)-lysidine synthase</fullName>
        <ecNumber evidence="8">6.3.4.19</ecNumber>
    </recommendedName>
    <alternativeName>
        <fullName evidence="8">tRNA(Ile)-2-lysyl-cytidine synthase</fullName>
    </alternativeName>
    <alternativeName>
        <fullName evidence="8">tRNA(Ile)-lysidine synthetase</fullName>
    </alternativeName>
</protein>
<organism evidence="10 11">
    <name type="scientific">Xanthomonas sacchari</name>
    <dbReference type="NCBI Taxonomy" id="56458"/>
    <lineage>
        <taxon>Bacteria</taxon>
        <taxon>Pseudomonadati</taxon>
        <taxon>Pseudomonadota</taxon>
        <taxon>Gammaproteobacteria</taxon>
        <taxon>Lysobacterales</taxon>
        <taxon>Lysobacteraceae</taxon>
        <taxon>Xanthomonas</taxon>
    </lineage>
</organism>
<evidence type="ECO:0000313" key="10">
    <source>
        <dbReference type="EMBL" id="MCW0398199.1"/>
    </source>
</evidence>
<name>A0ABT3DRS5_9XANT</name>
<feature type="binding site" evidence="8">
    <location>
        <begin position="45"/>
        <end position="50"/>
    </location>
    <ligand>
        <name>ATP</name>
        <dbReference type="ChEBI" id="CHEBI:30616"/>
    </ligand>
</feature>
<dbReference type="SUPFAM" id="SSF82829">
    <property type="entry name" value="MesJ substrate recognition domain-like"/>
    <property type="match status" value="1"/>
</dbReference>
<dbReference type="InterPro" id="IPR012795">
    <property type="entry name" value="tRNA_Ile_lys_synt_N"/>
</dbReference>
<reference evidence="10 11" key="1">
    <citation type="submission" date="2022-06" db="EMBL/GenBank/DDBJ databases">
        <title>Dynamics of rice microbiomes reveals core vertical transmitted seed endophytes.</title>
        <authorList>
            <person name="Liao K."/>
            <person name="Zhang X."/>
        </authorList>
    </citation>
    <scope>NUCLEOTIDE SEQUENCE [LARGE SCALE GENOMIC DNA]</scope>
    <source>
        <strain evidence="10 11">YT10-10-1</strain>
    </source>
</reference>